<dbReference type="AlphaFoldDB" id="A0A1B0BD91"/>
<dbReference type="EnsemblMetazoa" id="GPPI026387-RA">
    <property type="protein sequence ID" value="GPPI026387-PA"/>
    <property type="gene ID" value="GPPI026387"/>
</dbReference>
<dbReference type="EMBL" id="JXJN01012383">
    <property type="status" value="NOT_ANNOTATED_CDS"/>
    <property type="molecule type" value="Genomic_DNA"/>
</dbReference>
<accession>A0A1B0BD91</accession>
<organism evidence="1 2">
    <name type="scientific">Glossina palpalis gambiensis</name>
    <dbReference type="NCBI Taxonomy" id="67801"/>
    <lineage>
        <taxon>Eukaryota</taxon>
        <taxon>Metazoa</taxon>
        <taxon>Ecdysozoa</taxon>
        <taxon>Arthropoda</taxon>
        <taxon>Hexapoda</taxon>
        <taxon>Insecta</taxon>
        <taxon>Pterygota</taxon>
        <taxon>Neoptera</taxon>
        <taxon>Endopterygota</taxon>
        <taxon>Diptera</taxon>
        <taxon>Brachycera</taxon>
        <taxon>Muscomorpha</taxon>
        <taxon>Hippoboscoidea</taxon>
        <taxon>Glossinidae</taxon>
        <taxon>Glossina</taxon>
    </lineage>
</organism>
<evidence type="ECO:0000313" key="1">
    <source>
        <dbReference type="EnsemblMetazoa" id="GPPI026387-PA"/>
    </source>
</evidence>
<proteinExistence type="predicted"/>
<protein>
    <submittedName>
        <fullName evidence="1">Uncharacterized protein</fullName>
    </submittedName>
</protein>
<dbReference type="Proteomes" id="UP000092460">
    <property type="component" value="Unassembled WGS sequence"/>
</dbReference>
<evidence type="ECO:0000313" key="2">
    <source>
        <dbReference type="Proteomes" id="UP000092460"/>
    </source>
</evidence>
<sequence>MDEWMNWWTDLQVGNCFLYSLLQHEEYTIASMHNFKTQINENQTFFGPSFSCTNFALKNRNILQKTDLSEFTQSLILECIYRSNLMLFVFQLQAKLKKVLKKFSLIYIYVCNNKATPANVHLPEDVSMSRSKLRNSSFEAKLQIPPHDKLERKSTGLVTCGLIGKRKRKSNSVDRPAAAPDLVRTNSGSNSGSFKYGTIALITSACIFSLSESRNVSTLAIAILAAFQERSLGNLPPGDKSTITAAVTLVTIPGGEPNDFNSLYSKMAGNFLARIRNVEPTGEKHKTIFNCLRTRSIKNFQQFSRESTRPAPLTSLRTPAMIFSISSSGNRSGISPVDSISLIRTRKSSLGI</sequence>
<dbReference type="VEuPathDB" id="VectorBase:GPPI026387"/>
<reference evidence="2" key="1">
    <citation type="submission" date="2015-01" db="EMBL/GenBank/DDBJ databases">
        <authorList>
            <person name="Aksoy S."/>
            <person name="Warren W."/>
            <person name="Wilson R.K."/>
        </authorList>
    </citation>
    <scope>NUCLEOTIDE SEQUENCE [LARGE SCALE GENOMIC DNA]</scope>
    <source>
        <strain evidence="2">IAEA</strain>
    </source>
</reference>
<reference evidence="1" key="2">
    <citation type="submission" date="2020-05" db="UniProtKB">
        <authorList>
            <consortium name="EnsemblMetazoa"/>
        </authorList>
    </citation>
    <scope>IDENTIFICATION</scope>
    <source>
        <strain evidence="1">IAEA</strain>
    </source>
</reference>
<keyword evidence="2" id="KW-1185">Reference proteome</keyword>
<name>A0A1B0BD91_9MUSC</name>